<evidence type="ECO:0000256" key="5">
    <source>
        <dbReference type="ARBA" id="ARBA00007417"/>
    </source>
</evidence>
<evidence type="ECO:0000256" key="1">
    <source>
        <dbReference type="ARBA" id="ARBA00002151"/>
    </source>
</evidence>
<dbReference type="PROSITE" id="PS51747">
    <property type="entry name" value="CYT_DCMP_DEAMINASES_2"/>
    <property type="match status" value="1"/>
</dbReference>
<comment type="pathway">
    <text evidence="3">Cofactor biosynthesis; riboflavin biosynthesis; 5-amino-6-(D-ribitylamino)uracil from GTP: step 3/4.</text>
</comment>
<evidence type="ECO:0000256" key="2">
    <source>
        <dbReference type="ARBA" id="ARBA00004882"/>
    </source>
</evidence>
<evidence type="ECO:0000256" key="7">
    <source>
        <dbReference type="ARBA" id="ARBA00013173"/>
    </source>
</evidence>
<dbReference type="HOGENOM" id="CLU_036590_3_0_7"/>
<dbReference type="InterPro" id="IPR002125">
    <property type="entry name" value="CMP_dCMP_dom"/>
</dbReference>
<comment type="pathway">
    <text evidence="2">Cofactor biosynthesis; riboflavin biosynthesis; 5-amino-6-(D-ribitylamino)uracil from GTP: step 2/4.</text>
</comment>
<reference evidence="11" key="1">
    <citation type="submission" date="2016-07" db="EMBL/GenBank/DDBJ databases">
        <title>Comparative genomics of the Campylobacter concisus group.</title>
        <authorList>
            <person name="Miller W.G."/>
            <person name="Yee E."/>
            <person name="Chapman M.H."/>
            <person name="Huynh S."/>
            <person name="Bono J.L."/>
            <person name="On S.L.W."/>
            <person name="StLeger J."/>
            <person name="Foster G."/>
            <person name="Parker C.T."/>
        </authorList>
    </citation>
    <scope>NUCLEOTIDE SEQUENCE</scope>
    <source>
        <strain evidence="11">525.92</strain>
    </source>
</reference>
<keyword evidence="11" id="KW-0378">Hydrolase</keyword>
<keyword evidence="9" id="KW-0511">Multifunctional enzyme</keyword>
<dbReference type="GO" id="GO:0008703">
    <property type="term" value="F:5-amino-6-(5-phosphoribosylamino)uracil reductase activity"/>
    <property type="evidence" value="ECO:0007669"/>
    <property type="project" value="UniProtKB-EC"/>
</dbReference>
<evidence type="ECO:0000313" key="12">
    <source>
        <dbReference type="Proteomes" id="UP000006380"/>
    </source>
</evidence>
<dbReference type="Pfam" id="PF00383">
    <property type="entry name" value="dCMP_cyt_deam_1"/>
    <property type="match status" value="1"/>
</dbReference>
<dbReference type="CDD" id="cd01284">
    <property type="entry name" value="Riboflavin_deaminase-reductase"/>
    <property type="match status" value="1"/>
</dbReference>
<dbReference type="NCBIfam" id="TIGR00326">
    <property type="entry name" value="eubact_ribD"/>
    <property type="match status" value="1"/>
</dbReference>
<dbReference type="STRING" id="360105.CCV52592_0359"/>
<evidence type="ECO:0000256" key="6">
    <source>
        <dbReference type="ARBA" id="ARBA00012766"/>
    </source>
</evidence>
<accession>A7GZY9</accession>
<proteinExistence type="inferred from homology"/>
<dbReference type="Pfam" id="PF01872">
    <property type="entry name" value="RibD_C"/>
    <property type="match status" value="1"/>
</dbReference>
<dbReference type="KEGG" id="ccv:CCV52592_0359"/>
<dbReference type="SUPFAM" id="SSF53927">
    <property type="entry name" value="Cytidine deaminase-like"/>
    <property type="match status" value="1"/>
</dbReference>
<protein>
    <recommendedName>
        <fullName evidence="8">Riboflavin biosynthesis protein RibD</fullName>
        <ecNumber evidence="7">1.1.1.193</ecNumber>
        <ecNumber evidence="6">3.5.4.26</ecNumber>
    </recommendedName>
</protein>
<comment type="similarity">
    <text evidence="4">In the N-terminal section; belongs to the cytidine and deoxycytidylate deaminase family.</text>
</comment>
<dbReference type="OrthoDB" id="9800865at2"/>
<evidence type="ECO:0000256" key="8">
    <source>
        <dbReference type="ARBA" id="ARBA00019930"/>
    </source>
</evidence>
<sequence length="376" mass="41837">MNDEFYMQLALNKAWEFQILTYPNPAVGCVITDRNGKILSCEAHKKAGCLHAEPMAVFFALCALSGEFLAKFLDAYGAKFSQNFSGLDELKSAELEPNFTYEFILAYHANLLKGAKAYVTLEPCSHHGRTPPCAELLKRLNFGEVVIGARDENKIASGGAEILKNSGVRVKFDVLKDKALELIAPFRAWHDGNFSFLKIALSANGVANGGVISGEQSRTHVHKLRSVIDLLVIGGNTVRTDRPRLDTRLINGGENPDVLIFSRRQNFDESIPLFKVPGRNVKISDSLDFDAKLVMYEGAQYFLNMAAKREIPNLKWLLIYQSPNFKDGENLKIGLNLRPIFRGSFGDDSYMWCEILADTSKKAKFSVQSSANLCEP</sequence>
<keyword evidence="11" id="KW-0560">Oxidoreductase</keyword>
<evidence type="ECO:0000256" key="3">
    <source>
        <dbReference type="ARBA" id="ARBA00004910"/>
    </source>
</evidence>
<evidence type="ECO:0000256" key="9">
    <source>
        <dbReference type="ARBA" id="ARBA00023268"/>
    </source>
</evidence>
<dbReference type="InterPro" id="IPR002734">
    <property type="entry name" value="RibDG_C"/>
</dbReference>
<evidence type="ECO:0000259" key="10">
    <source>
        <dbReference type="PROSITE" id="PS51747"/>
    </source>
</evidence>
<comment type="similarity">
    <text evidence="5">In the C-terminal section; belongs to the HTP reductase family.</text>
</comment>
<dbReference type="GO" id="GO:0009231">
    <property type="term" value="P:riboflavin biosynthetic process"/>
    <property type="evidence" value="ECO:0007669"/>
    <property type="project" value="UniProtKB-UniPathway"/>
</dbReference>
<dbReference type="Gene3D" id="3.40.140.10">
    <property type="entry name" value="Cytidine Deaminase, domain 2"/>
    <property type="match status" value="1"/>
</dbReference>
<dbReference type="AlphaFoldDB" id="A7GZY9"/>
<dbReference type="EC" id="3.5.4.26" evidence="6"/>
<organism evidence="11 12">
    <name type="scientific">Campylobacter curvus (strain 525.92)</name>
    <dbReference type="NCBI Taxonomy" id="360105"/>
    <lineage>
        <taxon>Bacteria</taxon>
        <taxon>Pseudomonadati</taxon>
        <taxon>Campylobacterota</taxon>
        <taxon>Epsilonproteobacteria</taxon>
        <taxon>Campylobacterales</taxon>
        <taxon>Campylobacteraceae</taxon>
        <taxon>Campylobacter</taxon>
    </lineage>
</organism>
<dbReference type="GO" id="GO:0008835">
    <property type="term" value="F:diaminohydroxyphosphoribosylaminopyrimidine deaminase activity"/>
    <property type="evidence" value="ECO:0007669"/>
    <property type="project" value="UniProtKB-EC"/>
</dbReference>
<keyword evidence="12" id="KW-1185">Reference proteome</keyword>
<dbReference type="Proteomes" id="UP000006380">
    <property type="component" value="Chromosome"/>
</dbReference>
<feature type="domain" description="CMP/dCMP-type deaminase" evidence="10">
    <location>
        <begin position="1"/>
        <end position="171"/>
    </location>
</feature>
<dbReference type="InterPro" id="IPR024072">
    <property type="entry name" value="DHFR-like_dom_sf"/>
</dbReference>
<comment type="function">
    <text evidence="1">Converts 2,5-diamino-6-(ribosylamino)-4(3h)-pyrimidinone 5'-phosphate into 5-amino-6-(ribosylamino)-2,4(1h,3h)-pyrimidinedione 5'-phosphate.</text>
</comment>
<dbReference type="EC" id="1.1.1.193" evidence="7"/>
<dbReference type="InterPro" id="IPR004794">
    <property type="entry name" value="Eubact_RibD"/>
</dbReference>
<dbReference type="RefSeq" id="WP_011992624.1">
    <property type="nucleotide sequence ID" value="NC_009715.2"/>
</dbReference>
<gene>
    <name evidence="11" type="primary">ribD</name>
    <name evidence="11" type="ORF">CCV52592_0359</name>
</gene>
<evidence type="ECO:0000313" key="11">
    <source>
        <dbReference type="EMBL" id="EAT99582.2"/>
    </source>
</evidence>
<dbReference type="Gene3D" id="3.40.430.10">
    <property type="entry name" value="Dihydrofolate Reductase, subunit A"/>
    <property type="match status" value="1"/>
</dbReference>
<evidence type="ECO:0000256" key="4">
    <source>
        <dbReference type="ARBA" id="ARBA00005259"/>
    </source>
</evidence>
<dbReference type="UniPathway" id="UPA00275">
    <property type="reaction ID" value="UER00401"/>
</dbReference>
<dbReference type="SUPFAM" id="SSF53597">
    <property type="entry name" value="Dihydrofolate reductase-like"/>
    <property type="match status" value="1"/>
</dbReference>
<dbReference type="EMBL" id="CP000767">
    <property type="protein sequence ID" value="EAT99582.2"/>
    <property type="molecule type" value="Genomic_DNA"/>
</dbReference>
<name>A7GZY9_CAMC5</name>
<dbReference type="InterPro" id="IPR016193">
    <property type="entry name" value="Cytidine_deaminase-like"/>
</dbReference>